<evidence type="ECO:0000259" key="8">
    <source>
        <dbReference type="Pfam" id="PF13793"/>
    </source>
</evidence>
<dbReference type="SUPFAM" id="SSF53271">
    <property type="entry name" value="PRTase-like"/>
    <property type="match status" value="2"/>
</dbReference>
<evidence type="ECO:0000313" key="9">
    <source>
        <dbReference type="EMBL" id="MBS3651587.1"/>
    </source>
</evidence>
<dbReference type="GO" id="GO:0000287">
    <property type="term" value="F:magnesium ion binding"/>
    <property type="evidence" value="ECO:0007669"/>
    <property type="project" value="InterPro"/>
</dbReference>
<dbReference type="AlphaFoldDB" id="A0A942I3P1"/>
<dbReference type="PANTHER" id="PTHR10210">
    <property type="entry name" value="RIBOSE-PHOSPHATE DIPHOSPHOKINASE FAMILY MEMBER"/>
    <property type="match status" value="1"/>
</dbReference>
<evidence type="ECO:0000256" key="7">
    <source>
        <dbReference type="ARBA" id="ARBA00049535"/>
    </source>
</evidence>
<gene>
    <name evidence="9" type="ORF">KEU06_23495</name>
</gene>
<comment type="caution">
    <text evidence="9">The sequence shown here is derived from an EMBL/GenBank/DDBJ whole genome shotgun (WGS) entry which is preliminary data.</text>
</comment>
<dbReference type="GO" id="GO:0005524">
    <property type="term" value="F:ATP binding"/>
    <property type="evidence" value="ECO:0007669"/>
    <property type="project" value="UniProtKB-KW"/>
</dbReference>
<dbReference type="InterPro" id="IPR029099">
    <property type="entry name" value="Pribosyltran_N"/>
</dbReference>
<dbReference type="Pfam" id="PF14572">
    <property type="entry name" value="Pribosyl_synth"/>
    <property type="match status" value="1"/>
</dbReference>
<evidence type="ECO:0000256" key="6">
    <source>
        <dbReference type="ARBA" id="ARBA00022840"/>
    </source>
</evidence>
<dbReference type="RefSeq" id="WP_188257136.1">
    <property type="nucleotide sequence ID" value="NZ_JABVCF010000014.1"/>
</dbReference>
<keyword evidence="5" id="KW-0418">Kinase</keyword>
<dbReference type="GO" id="GO:0005737">
    <property type="term" value="C:cytoplasm"/>
    <property type="evidence" value="ECO:0007669"/>
    <property type="project" value="TreeGrafter"/>
</dbReference>
<dbReference type="PANTHER" id="PTHR10210:SF32">
    <property type="entry name" value="RIBOSE-PHOSPHATE PYROPHOSPHOKINASE 2"/>
    <property type="match status" value="1"/>
</dbReference>
<keyword evidence="6" id="KW-0067">ATP-binding</keyword>
<evidence type="ECO:0000256" key="5">
    <source>
        <dbReference type="ARBA" id="ARBA00022777"/>
    </source>
</evidence>
<protein>
    <recommendedName>
        <fullName evidence="1">ribose-phosphate diphosphokinase</fullName>
        <ecNumber evidence="1">2.7.6.1</ecNumber>
    </recommendedName>
</protein>
<organism evidence="9 10">
    <name type="scientific">Pseudaminobacter soli</name>
    <name type="common">ex Zhang et al. 2022</name>
    <dbReference type="NCBI Taxonomy" id="2831468"/>
    <lineage>
        <taxon>Bacteria</taxon>
        <taxon>Pseudomonadati</taxon>
        <taxon>Pseudomonadota</taxon>
        <taxon>Alphaproteobacteria</taxon>
        <taxon>Hyphomicrobiales</taxon>
        <taxon>Phyllobacteriaceae</taxon>
        <taxon>Pseudaminobacter</taxon>
    </lineage>
</organism>
<dbReference type="GO" id="GO:0016301">
    <property type="term" value="F:kinase activity"/>
    <property type="evidence" value="ECO:0007669"/>
    <property type="project" value="UniProtKB-KW"/>
</dbReference>
<reference evidence="9" key="1">
    <citation type="submission" date="2021-04" db="EMBL/GenBank/DDBJ databases">
        <title>Pseudaminobacter soli sp. nov., isolated from paddy soil contaminated by heavy metals.</title>
        <authorList>
            <person name="Zhang K."/>
        </authorList>
    </citation>
    <scope>NUCLEOTIDE SEQUENCE</scope>
    <source>
        <strain evidence="9">19-2017</strain>
    </source>
</reference>
<dbReference type="SMART" id="SM01400">
    <property type="entry name" value="Pribosyltran_N"/>
    <property type="match status" value="1"/>
</dbReference>
<evidence type="ECO:0000256" key="3">
    <source>
        <dbReference type="ARBA" id="ARBA00022727"/>
    </source>
</evidence>
<dbReference type="InterPro" id="IPR000836">
    <property type="entry name" value="PRTase_dom"/>
</dbReference>
<keyword evidence="2" id="KW-0808">Transferase</keyword>
<sequence>MTKGDRPLHLFALAGSEVLGSAVARCLGIELSPCEERAFEDGEHKSRPMVSIRGADVHVLLSLAGGSDASANDRLCRLLFFIAACRENGAACVTAIAPYLAYSRKDRQTKARDPVTTRYVAQLFEAVGTSRIVTLDVHNLSAFQNAFRCESIHLDTRGIFVPLISELAGGLPVSIVSPDGGGIKRAQLLKETFEAETGEAAGFAFCEKRRSRGIVTGELFAGDVDGAAAVIVDDMISSGGTVLRAARACRQRGANAVFAFAAHCLFGSGAQALFEDGSLDQVVVTDSVEAAIRYKADHGLDRLRIVSAAPLIAEAVKRLHAGGSISELLKGET</sequence>
<feature type="domain" description="Ribose-phosphate pyrophosphokinase N-terminal" evidence="8">
    <location>
        <begin position="9"/>
        <end position="128"/>
    </location>
</feature>
<evidence type="ECO:0000256" key="2">
    <source>
        <dbReference type="ARBA" id="ARBA00022679"/>
    </source>
</evidence>
<dbReference type="Pfam" id="PF13793">
    <property type="entry name" value="Pribosyltran_N"/>
    <property type="match status" value="1"/>
</dbReference>
<dbReference type="EC" id="2.7.6.1" evidence="1"/>
<evidence type="ECO:0000256" key="1">
    <source>
        <dbReference type="ARBA" id="ARBA00013247"/>
    </source>
</evidence>
<keyword evidence="10" id="KW-1185">Reference proteome</keyword>
<dbReference type="InterPro" id="IPR005946">
    <property type="entry name" value="Rib-P_diPkinase"/>
</dbReference>
<keyword evidence="3" id="KW-0545">Nucleotide biosynthesis</keyword>
<accession>A0A942I3P1</accession>
<dbReference type="EMBL" id="JAGWCR010000014">
    <property type="protein sequence ID" value="MBS3651587.1"/>
    <property type="molecule type" value="Genomic_DNA"/>
</dbReference>
<dbReference type="GO" id="GO:0006015">
    <property type="term" value="P:5-phosphoribose 1-diphosphate biosynthetic process"/>
    <property type="evidence" value="ECO:0007669"/>
    <property type="project" value="TreeGrafter"/>
</dbReference>
<dbReference type="CDD" id="cd06223">
    <property type="entry name" value="PRTases_typeI"/>
    <property type="match status" value="1"/>
</dbReference>
<dbReference type="GO" id="GO:0006164">
    <property type="term" value="P:purine nucleotide biosynthetic process"/>
    <property type="evidence" value="ECO:0007669"/>
    <property type="project" value="TreeGrafter"/>
</dbReference>
<dbReference type="NCBIfam" id="TIGR01251">
    <property type="entry name" value="ribP_PPkin"/>
    <property type="match status" value="1"/>
</dbReference>
<dbReference type="InterPro" id="IPR029057">
    <property type="entry name" value="PRTase-like"/>
</dbReference>
<evidence type="ECO:0000313" key="10">
    <source>
        <dbReference type="Proteomes" id="UP000680348"/>
    </source>
</evidence>
<dbReference type="FunFam" id="3.40.50.2020:FF:000014">
    <property type="entry name" value="Ribose-phosphate pyrophosphokinase 1"/>
    <property type="match status" value="1"/>
</dbReference>
<keyword evidence="4" id="KW-0547">Nucleotide-binding</keyword>
<name>A0A942I3P1_9HYPH</name>
<comment type="catalytic activity">
    <reaction evidence="7">
        <text>D-ribose 5-phosphate + ATP = 5-phospho-alpha-D-ribose 1-diphosphate + AMP + H(+)</text>
        <dbReference type="Rhea" id="RHEA:15609"/>
        <dbReference type="ChEBI" id="CHEBI:15378"/>
        <dbReference type="ChEBI" id="CHEBI:30616"/>
        <dbReference type="ChEBI" id="CHEBI:58017"/>
        <dbReference type="ChEBI" id="CHEBI:78346"/>
        <dbReference type="ChEBI" id="CHEBI:456215"/>
        <dbReference type="EC" id="2.7.6.1"/>
    </reaction>
</comment>
<dbReference type="GO" id="GO:0004749">
    <property type="term" value="F:ribose phosphate diphosphokinase activity"/>
    <property type="evidence" value="ECO:0007669"/>
    <property type="project" value="UniProtKB-EC"/>
</dbReference>
<evidence type="ECO:0000256" key="4">
    <source>
        <dbReference type="ARBA" id="ARBA00022741"/>
    </source>
</evidence>
<proteinExistence type="predicted"/>
<dbReference type="GO" id="GO:0002189">
    <property type="term" value="C:ribose phosphate diphosphokinase complex"/>
    <property type="evidence" value="ECO:0007669"/>
    <property type="project" value="TreeGrafter"/>
</dbReference>
<dbReference type="Proteomes" id="UP000680348">
    <property type="component" value="Unassembled WGS sequence"/>
</dbReference>
<dbReference type="Gene3D" id="3.40.50.2020">
    <property type="match status" value="2"/>
</dbReference>